<dbReference type="InterPro" id="IPR052177">
    <property type="entry name" value="Divisome_Glycosyl_Hydrolase"/>
</dbReference>
<dbReference type="InterPro" id="IPR017853">
    <property type="entry name" value="GH"/>
</dbReference>
<evidence type="ECO:0000256" key="1">
    <source>
        <dbReference type="ARBA" id="ARBA00022729"/>
    </source>
</evidence>
<dbReference type="Gene3D" id="3.20.20.80">
    <property type="entry name" value="Glycosidases"/>
    <property type="match status" value="1"/>
</dbReference>
<comment type="caution">
    <text evidence="4">The sequence shown here is derived from an EMBL/GenBank/DDBJ whole genome shotgun (WGS) entry which is preliminary data.</text>
</comment>
<reference evidence="4" key="1">
    <citation type="journal article" date="2021" name="PeerJ">
        <title>Extensive microbial diversity within the chicken gut microbiome revealed by metagenomics and culture.</title>
        <authorList>
            <person name="Gilroy R."/>
            <person name="Ravi A."/>
            <person name="Getino M."/>
            <person name="Pursley I."/>
            <person name="Horton D.L."/>
            <person name="Alikhan N.F."/>
            <person name="Baker D."/>
            <person name="Gharbi K."/>
            <person name="Hall N."/>
            <person name="Watson M."/>
            <person name="Adriaenssens E.M."/>
            <person name="Foster-Nyarko E."/>
            <person name="Jarju S."/>
            <person name="Secka A."/>
            <person name="Antonio M."/>
            <person name="Oren A."/>
            <person name="Chaudhuri R.R."/>
            <person name="La Ragione R."/>
            <person name="Hildebrand F."/>
            <person name="Pallen M.J."/>
        </authorList>
    </citation>
    <scope>NUCLEOTIDE SEQUENCE</scope>
    <source>
        <strain evidence="4">CHK193-4272</strain>
    </source>
</reference>
<accession>A0A9D1PJ40</accession>
<reference evidence="4" key="2">
    <citation type="submission" date="2021-04" db="EMBL/GenBank/DDBJ databases">
        <authorList>
            <person name="Gilroy R."/>
        </authorList>
    </citation>
    <scope>NUCLEOTIDE SEQUENCE</scope>
    <source>
        <strain evidence="4">CHK193-4272</strain>
    </source>
</reference>
<name>A0A9D1PJ40_9FIRM</name>
<keyword evidence="1 2" id="KW-0732">Signal</keyword>
<dbReference type="Proteomes" id="UP000886808">
    <property type="component" value="Unassembled WGS sequence"/>
</dbReference>
<organism evidence="4 5">
    <name type="scientific">Candidatus Butyricicoccus avistercoris</name>
    <dbReference type="NCBI Taxonomy" id="2838518"/>
    <lineage>
        <taxon>Bacteria</taxon>
        <taxon>Bacillati</taxon>
        <taxon>Bacillota</taxon>
        <taxon>Clostridia</taxon>
        <taxon>Eubacteriales</taxon>
        <taxon>Butyricicoccaceae</taxon>
        <taxon>Butyricicoccus</taxon>
    </lineage>
</organism>
<dbReference type="Pfam" id="PF02638">
    <property type="entry name" value="GHL10"/>
    <property type="match status" value="1"/>
</dbReference>
<feature type="domain" description="Glycosyl hydrolase-like 10" evidence="3">
    <location>
        <begin position="30"/>
        <end position="340"/>
    </location>
</feature>
<feature type="chain" id="PRO_5039675495" evidence="2">
    <location>
        <begin position="23"/>
        <end position="423"/>
    </location>
</feature>
<dbReference type="InterPro" id="IPR003790">
    <property type="entry name" value="GHL10"/>
</dbReference>
<protein>
    <submittedName>
        <fullName evidence="4">Family 10 glycosylhydrolase</fullName>
    </submittedName>
</protein>
<evidence type="ECO:0000256" key="2">
    <source>
        <dbReference type="SAM" id="SignalP"/>
    </source>
</evidence>
<dbReference type="SUPFAM" id="SSF51445">
    <property type="entry name" value="(Trans)glycosidases"/>
    <property type="match status" value="1"/>
</dbReference>
<dbReference type="PANTHER" id="PTHR43405:SF1">
    <property type="entry name" value="GLYCOSYL HYDROLASE DIGH"/>
    <property type="match status" value="1"/>
</dbReference>
<dbReference type="PANTHER" id="PTHR43405">
    <property type="entry name" value="GLYCOSYL HYDROLASE DIGH"/>
    <property type="match status" value="1"/>
</dbReference>
<evidence type="ECO:0000313" key="4">
    <source>
        <dbReference type="EMBL" id="HIV62695.1"/>
    </source>
</evidence>
<evidence type="ECO:0000313" key="5">
    <source>
        <dbReference type="Proteomes" id="UP000886808"/>
    </source>
</evidence>
<dbReference type="AlphaFoldDB" id="A0A9D1PJ40"/>
<sequence>MKKRIISIFMCLIMTMPFMAQAADETEVTPMRGVWVSTVYNLDYPTKKTVSESELKKQADDILDNAAQTGLNTIFLQVRPSGDAFYKSEIFPWSHWLTGTQGKAPENNFDPLAYWVDEAHKRGLELHAWINPYRASRGLTWEQLDSNNPAKLHPEWVEQYSDGNYYYNPALEEVRQLIVDGALEIVNNYDVDGIHLDDYFYPAQDFNDAEEFEKYGSGFNNIADWRRDNVNKMVAMLDSELHKAKPDIQFGISPAGIWANKSTDPRGSDTKGNESYVSSYADSLAWIESGTIDYIMPQIYWEIGHSAADFATLVDWWIANTQNTDVKLYIGLAAYKCHDATPPTWSSTKPILDSLEYMSQKTGIYGEVYFRYQSLNVVDGLKQDLINWYKTAPDTIPENAFPDEQKINSFMGAFTMLISAILR</sequence>
<proteinExistence type="predicted"/>
<gene>
    <name evidence="4" type="ORF">H9746_07645</name>
</gene>
<evidence type="ECO:0000259" key="3">
    <source>
        <dbReference type="Pfam" id="PF02638"/>
    </source>
</evidence>
<feature type="signal peptide" evidence="2">
    <location>
        <begin position="1"/>
        <end position="22"/>
    </location>
</feature>
<dbReference type="EMBL" id="DXIE01000044">
    <property type="protein sequence ID" value="HIV62695.1"/>
    <property type="molecule type" value="Genomic_DNA"/>
</dbReference>